<keyword evidence="1" id="KW-0472">Membrane</keyword>
<organism evidence="2">
    <name type="scientific">Schistosoma japonicum</name>
    <name type="common">Blood fluke</name>
    <dbReference type="NCBI Taxonomy" id="6182"/>
    <lineage>
        <taxon>Eukaryota</taxon>
        <taxon>Metazoa</taxon>
        <taxon>Spiralia</taxon>
        <taxon>Lophotrochozoa</taxon>
        <taxon>Platyhelminthes</taxon>
        <taxon>Trematoda</taxon>
        <taxon>Digenea</taxon>
        <taxon>Strigeidida</taxon>
        <taxon>Schistosomatoidea</taxon>
        <taxon>Schistosomatidae</taxon>
        <taxon>Schistosoma</taxon>
    </lineage>
</organism>
<evidence type="ECO:0000256" key="1">
    <source>
        <dbReference type="SAM" id="Phobius"/>
    </source>
</evidence>
<keyword evidence="1" id="KW-0812">Transmembrane</keyword>
<feature type="transmembrane region" description="Helical" evidence="1">
    <location>
        <begin position="7"/>
        <end position="33"/>
    </location>
</feature>
<dbReference type="EMBL" id="AY813201">
    <property type="protein sequence ID" value="AAW24933.1"/>
    <property type="molecule type" value="mRNA"/>
</dbReference>
<keyword evidence="1" id="KW-1133">Transmembrane helix</keyword>
<reference evidence="2" key="2">
    <citation type="journal article" date="2006" name="PLoS Pathog.">
        <title>New perspectives on host-parasite interplay by comparative transcriptomic and proteomic analyses of Schistosoma japonicum.</title>
        <authorList>
            <person name="Liu F."/>
            <person name="Lu J."/>
            <person name="Hu W."/>
            <person name="Wang S.Y."/>
            <person name="Cui S.J."/>
            <person name="Chi M."/>
            <person name="Yan Q."/>
            <person name="Wang X.R."/>
            <person name="Song H.D."/>
            <person name="Xu X.N."/>
            <person name="Wang J.J."/>
            <person name="Zhang X.L."/>
            <person name="Zhang X."/>
            <person name="Wang Z.Q."/>
            <person name="Xue C.L."/>
            <person name="Brindley P.J."/>
            <person name="McManus D.P."/>
            <person name="Yang P.Y."/>
            <person name="Feng Z."/>
            <person name="Chen Z."/>
            <person name="Han Z.G."/>
        </authorList>
    </citation>
    <scope>NUCLEOTIDE SEQUENCE</scope>
</reference>
<sequence>MQIHNQIFLYAFASLLKLNLPLIFHGSVLQLLVASKNSTNLGRFLYIRFPLFIPLAPKTIVNYIGTTGRSKLRTFDCEKRMRKLLLQAINFRGKEGIFPPTYIPNRPYIPPASNVGCLSNSFRTMMPVGAQRGYSPARRYFVFLRCV</sequence>
<dbReference type="AlphaFoldDB" id="Q5DGX3"/>
<feature type="transmembrane region" description="Helical" evidence="1">
    <location>
        <begin position="45"/>
        <end position="65"/>
    </location>
</feature>
<accession>Q5DGX3</accession>
<proteinExistence type="evidence at transcript level"/>
<reference evidence="2" key="1">
    <citation type="submission" date="2004-11" db="EMBL/GenBank/DDBJ databases">
        <title>The full-length cDNA sequences of Schistosoma japonicum genes.</title>
        <authorList>
            <person name="Han Z."/>
        </authorList>
    </citation>
    <scope>NUCLEOTIDE SEQUENCE</scope>
</reference>
<protein>
    <submittedName>
        <fullName evidence="2">SJCHGC03375 protein</fullName>
    </submittedName>
</protein>
<name>Q5DGX3_SCHJA</name>
<evidence type="ECO:0000313" key="2">
    <source>
        <dbReference type="EMBL" id="AAW24933.1"/>
    </source>
</evidence>